<evidence type="ECO:0000313" key="8">
    <source>
        <dbReference type="Proteomes" id="UP000235388"/>
    </source>
</evidence>
<dbReference type="GO" id="GO:0005968">
    <property type="term" value="C:Rab-protein geranylgeranyltransferase complex"/>
    <property type="evidence" value="ECO:0007669"/>
    <property type="project" value="TreeGrafter"/>
</dbReference>
<dbReference type="EC" id="2.5.1.60" evidence="6"/>
<evidence type="ECO:0000256" key="6">
    <source>
        <dbReference type="RuleBase" id="RU367120"/>
    </source>
</evidence>
<organism evidence="7 8">
    <name type="scientific">Puccinia coronata f. sp. avenae</name>
    <dbReference type="NCBI Taxonomy" id="200324"/>
    <lineage>
        <taxon>Eukaryota</taxon>
        <taxon>Fungi</taxon>
        <taxon>Dikarya</taxon>
        <taxon>Basidiomycota</taxon>
        <taxon>Pucciniomycotina</taxon>
        <taxon>Pucciniomycetes</taxon>
        <taxon>Pucciniales</taxon>
        <taxon>Pucciniaceae</taxon>
        <taxon>Puccinia</taxon>
    </lineage>
</organism>
<name>A0A2N5UTX6_9BASI</name>
<comment type="caution">
    <text evidence="7">The sequence shown here is derived from an EMBL/GenBank/DDBJ whole genome shotgun (WGS) entry which is preliminary data.</text>
</comment>
<comment type="function">
    <text evidence="6">Catalyzes the transfer of a geranyl-geranyl moiety from geranyl-geranyl pyrophosphate to cysteines occuring in specific C-terminal amino acid sequences.</text>
</comment>
<dbReference type="GO" id="GO:0004663">
    <property type="term" value="F:Rab geranylgeranyltransferase activity"/>
    <property type="evidence" value="ECO:0007669"/>
    <property type="project" value="UniProtKB-UniRule"/>
</dbReference>
<dbReference type="OrthoDB" id="1924260at2759"/>
<dbReference type="PANTHER" id="PTHR11129:SF2">
    <property type="entry name" value="GERANYLGERANYL TRANSFERASE TYPE-2 SUBUNIT ALPHA"/>
    <property type="match status" value="1"/>
</dbReference>
<sequence length="420" mass="48600">MESLYSHLTHILNTFPISEIDIFSIPIDAPAPADEHHPFLLFQENHQLAIPKKVLLGLYAHLTQKLKHHHHHSPLETLHMTRILLIQNPDHQTALSLRRKLIPHNDHQELLKKELELTSLLLSISSHAKSSSLWSHRRWVFHALFHQAPATRLCHDDESPILQDAIYQPHTHAIPLTQIEKELAFNLTACDAYPRNYYAWFHRKWIMHQLIHSTPSSASSSDHEKEQACDSERTRLLHFLSLHPRDHSATNYISFLITTTTIPHATRVKFIQDVYTILAQYPQYETVWSFLKFITISRTITIREMVVLLNSHPDLSQLLHSLNNDDNFSMFVTHASSASGGHNTLAAQELQVRERSLILCLRTLYFIGSHFQWAEWTDDVALFLLLRLPPPAILSSPDQPPFSHSLHTKLKSLLERFIVR</sequence>
<proteinExistence type="inferred from homology"/>
<evidence type="ECO:0000313" key="7">
    <source>
        <dbReference type="EMBL" id="PLW41221.1"/>
    </source>
</evidence>
<dbReference type="Proteomes" id="UP000235388">
    <property type="component" value="Unassembled WGS sequence"/>
</dbReference>
<dbReference type="EMBL" id="PGCJ01000171">
    <property type="protein sequence ID" value="PLW41221.1"/>
    <property type="molecule type" value="Genomic_DNA"/>
</dbReference>
<keyword evidence="2 6" id="KW-0637">Prenyltransferase</keyword>
<dbReference type="Pfam" id="PF01239">
    <property type="entry name" value="PPTA"/>
    <property type="match status" value="2"/>
</dbReference>
<evidence type="ECO:0000256" key="4">
    <source>
        <dbReference type="ARBA" id="ARBA00022737"/>
    </source>
</evidence>
<evidence type="ECO:0000256" key="5">
    <source>
        <dbReference type="ARBA" id="ARBA00047658"/>
    </source>
</evidence>
<dbReference type="PANTHER" id="PTHR11129">
    <property type="entry name" value="PROTEIN FARNESYLTRANSFERASE ALPHA SUBUNIT/RAB GERANYLGERANYL TRANSFERASE ALPHA SUBUNIT"/>
    <property type="match status" value="1"/>
</dbReference>
<evidence type="ECO:0000256" key="2">
    <source>
        <dbReference type="ARBA" id="ARBA00022602"/>
    </source>
</evidence>
<accession>A0A2N5UTX6</accession>
<evidence type="ECO:0000256" key="3">
    <source>
        <dbReference type="ARBA" id="ARBA00022679"/>
    </source>
</evidence>
<reference evidence="7 8" key="1">
    <citation type="submission" date="2017-11" db="EMBL/GenBank/DDBJ databases">
        <title>De novo assembly and phasing of dikaryotic genomes from two isolates of Puccinia coronata f. sp. avenae, the causal agent of oat crown rust.</title>
        <authorList>
            <person name="Miller M.E."/>
            <person name="Zhang Y."/>
            <person name="Omidvar V."/>
            <person name="Sperschneider J."/>
            <person name="Schwessinger B."/>
            <person name="Raley C."/>
            <person name="Palmer J.M."/>
            <person name="Garnica D."/>
            <person name="Upadhyaya N."/>
            <person name="Rathjen J."/>
            <person name="Taylor J.M."/>
            <person name="Park R.F."/>
            <person name="Dodds P.N."/>
            <person name="Hirsch C.D."/>
            <person name="Kianian S.F."/>
            <person name="Figueroa M."/>
        </authorList>
    </citation>
    <scope>NUCLEOTIDE SEQUENCE [LARGE SCALE GENOMIC DNA]</scope>
    <source>
        <strain evidence="7">12NC29</strain>
    </source>
</reference>
<dbReference type="GO" id="GO:0097354">
    <property type="term" value="P:prenylation"/>
    <property type="evidence" value="ECO:0007669"/>
    <property type="project" value="UniProtKB-UniRule"/>
</dbReference>
<keyword evidence="3 6" id="KW-0808">Transferase</keyword>
<keyword evidence="4" id="KW-0677">Repeat</keyword>
<evidence type="ECO:0000256" key="1">
    <source>
        <dbReference type="ARBA" id="ARBA00006734"/>
    </source>
</evidence>
<dbReference type="SUPFAM" id="SSF48439">
    <property type="entry name" value="Protein prenylyltransferase"/>
    <property type="match status" value="1"/>
</dbReference>
<protein>
    <recommendedName>
        <fullName evidence="6">Geranylgeranyl transferase type-2 subunit alpha</fullName>
        <ecNumber evidence="6">2.5.1.60</ecNumber>
    </recommendedName>
    <alternativeName>
        <fullName evidence="6">Geranylgeranyl transferase type II subunit alpha</fullName>
    </alternativeName>
</protein>
<dbReference type="Gene3D" id="1.25.40.120">
    <property type="entry name" value="Protein prenylyltransferase"/>
    <property type="match status" value="1"/>
</dbReference>
<comment type="catalytic activity">
    <reaction evidence="5 6">
        <text>geranylgeranyl diphosphate + L-cysteinyl-[protein] = S-geranylgeranyl-L-cysteinyl-[protein] + diphosphate</text>
        <dbReference type="Rhea" id="RHEA:21240"/>
        <dbReference type="Rhea" id="RHEA-COMP:10131"/>
        <dbReference type="Rhea" id="RHEA-COMP:11537"/>
        <dbReference type="ChEBI" id="CHEBI:29950"/>
        <dbReference type="ChEBI" id="CHEBI:33019"/>
        <dbReference type="ChEBI" id="CHEBI:57533"/>
        <dbReference type="ChEBI" id="CHEBI:86021"/>
        <dbReference type="EC" id="2.5.1.60"/>
    </reaction>
</comment>
<gene>
    <name evidence="7" type="ORF">PCANC_06805</name>
</gene>
<comment type="similarity">
    <text evidence="1 6">Belongs to the protein prenyltransferase subunit alpha family.</text>
</comment>
<dbReference type="AlphaFoldDB" id="A0A2N5UTX6"/>
<dbReference type="InterPro" id="IPR002088">
    <property type="entry name" value="Prenyl_trans_a"/>
</dbReference>
<dbReference type="PROSITE" id="PS51147">
    <property type="entry name" value="PFTA"/>
    <property type="match status" value="1"/>
</dbReference>
<keyword evidence="8" id="KW-1185">Reference proteome</keyword>